<evidence type="ECO:0000313" key="7">
    <source>
        <dbReference type="Proteomes" id="UP000323594"/>
    </source>
</evidence>
<feature type="chain" id="PRO_5041521680" evidence="2">
    <location>
        <begin position="20"/>
        <end position="262"/>
    </location>
</feature>
<dbReference type="Proteomes" id="UP000323594">
    <property type="component" value="Chromosome"/>
</dbReference>
<dbReference type="RefSeq" id="WP_024753120.1">
    <property type="nucleotide sequence ID" value="NZ_CDNC01000013.1"/>
</dbReference>
<gene>
    <name evidence="5" type="ORF">FUT82_04310</name>
    <name evidence="4" type="ORF">TPHV1_200011</name>
</gene>
<evidence type="ECO:0000313" key="4">
    <source>
        <dbReference type="EMBL" id="CEM61721.1"/>
    </source>
</evidence>
<evidence type="ECO:0000313" key="6">
    <source>
        <dbReference type="Proteomes" id="UP000042527"/>
    </source>
</evidence>
<dbReference type="InterPro" id="IPR005653">
    <property type="entry name" value="OstA-like_N"/>
</dbReference>
<feature type="signal peptide" evidence="2">
    <location>
        <begin position="1"/>
        <end position="19"/>
    </location>
</feature>
<feature type="region of interest" description="Disordered" evidence="1">
    <location>
        <begin position="203"/>
        <end position="262"/>
    </location>
</feature>
<reference evidence="4" key="2">
    <citation type="submission" date="2015-01" db="EMBL/GenBank/DDBJ databases">
        <authorList>
            <person name="Xiang T."/>
            <person name="Song Y."/>
            <person name="Huang L."/>
            <person name="Wang B."/>
            <person name="Wu P."/>
        </authorList>
    </citation>
    <scope>NUCLEOTIDE SEQUENCE [LARGE SCALE GENOMIC DNA]</scope>
    <source>
        <strain evidence="4">V1</strain>
    </source>
</reference>
<sequence length="262" mass="28996">MKKIAAIHIFFSLSLVLFANSKISFSSDKLEGSAGKDKTTTILTGNASVKIDNLQIKADRIELSGKNYRFISATGTVSGKDEEKGLEFSSSALNFDRDTEVAEFLGSVSVKDTKEDVLVKGERISYNKKHETMLLQMNIELTQKDLSCKAMFGMYYRKKSLLELTGRPEVTKEKDIFKAERITVNLDTKDITLKGKVSGSIIEKEKKKADTSSKTENTSAEKETSPEKTPTIKERDNTSTGKPNLDSANKAEITINDSKGKN</sequence>
<name>A0A0B7GYH7_TREPH</name>
<reference evidence="6" key="1">
    <citation type="submission" date="2015-01" db="EMBL/GenBank/DDBJ databases">
        <authorList>
            <person name="Manzoor Shahid"/>
            <person name="Zubair Saima"/>
        </authorList>
    </citation>
    <scope>NUCLEOTIDE SEQUENCE [LARGE SCALE GENOMIC DNA]</scope>
    <source>
        <strain evidence="6">V1</strain>
    </source>
</reference>
<keyword evidence="2" id="KW-0732">Signal</keyword>
<proteinExistence type="predicted"/>
<dbReference type="Pfam" id="PF03968">
    <property type="entry name" value="LptD_N"/>
    <property type="match status" value="1"/>
</dbReference>
<evidence type="ECO:0000256" key="1">
    <source>
        <dbReference type="SAM" id="MobiDB-lite"/>
    </source>
</evidence>
<reference evidence="5 7" key="3">
    <citation type="submission" date="2019-08" db="EMBL/GenBank/DDBJ databases">
        <authorList>
            <person name="Kuhnert P."/>
        </authorList>
    </citation>
    <scope>NUCLEOTIDE SEQUENCE [LARGE SCALE GENOMIC DNA]</scope>
    <source>
        <strain evidence="5 7">B36.5</strain>
    </source>
</reference>
<organism evidence="4 6">
    <name type="scientific">Treponema phagedenis</name>
    <dbReference type="NCBI Taxonomy" id="162"/>
    <lineage>
        <taxon>Bacteria</taxon>
        <taxon>Pseudomonadati</taxon>
        <taxon>Spirochaetota</taxon>
        <taxon>Spirochaetia</taxon>
        <taxon>Spirochaetales</taxon>
        <taxon>Treponemataceae</taxon>
        <taxon>Treponema</taxon>
    </lineage>
</organism>
<accession>A0A0B7GYH7</accession>
<feature type="domain" description="Organic solvent tolerance-like N-terminal" evidence="3">
    <location>
        <begin position="36"/>
        <end position="144"/>
    </location>
</feature>
<keyword evidence="6" id="KW-1185">Reference proteome</keyword>
<dbReference type="AlphaFoldDB" id="A0A0B7GYH7"/>
<dbReference type="OrthoDB" id="368905at2"/>
<dbReference type="GeneID" id="57754186"/>
<evidence type="ECO:0000313" key="5">
    <source>
        <dbReference type="EMBL" id="QEJ97285.1"/>
    </source>
</evidence>
<evidence type="ECO:0000259" key="3">
    <source>
        <dbReference type="Pfam" id="PF03968"/>
    </source>
</evidence>
<dbReference type="EMBL" id="CDNC01000013">
    <property type="protein sequence ID" value="CEM61721.1"/>
    <property type="molecule type" value="Genomic_DNA"/>
</dbReference>
<dbReference type="Proteomes" id="UP000042527">
    <property type="component" value="Unassembled WGS sequence"/>
</dbReference>
<dbReference type="EMBL" id="CP042817">
    <property type="protein sequence ID" value="QEJ97285.1"/>
    <property type="molecule type" value="Genomic_DNA"/>
</dbReference>
<dbReference type="SMR" id="A0A0B7GYH7"/>
<dbReference type="Gene3D" id="2.60.450.10">
    <property type="entry name" value="Lipopolysaccharide (LPS) transport protein A like domain"/>
    <property type="match status" value="2"/>
</dbReference>
<evidence type="ECO:0000256" key="2">
    <source>
        <dbReference type="SAM" id="SignalP"/>
    </source>
</evidence>
<feature type="compositionally biased region" description="Basic and acidic residues" evidence="1">
    <location>
        <begin position="203"/>
        <end position="237"/>
    </location>
</feature>
<protein>
    <submittedName>
        <fullName evidence="5">Lipopolysaccharide transporter LptA</fullName>
    </submittedName>
    <submittedName>
        <fullName evidence="4">OstA-like protein</fullName>
    </submittedName>
</protein>